<organism evidence="1 2">
    <name type="scientific">Melastoma candidum</name>
    <dbReference type="NCBI Taxonomy" id="119954"/>
    <lineage>
        <taxon>Eukaryota</taxon>
        <taxon>Viridiplantae</taxon>
        <taxon>Streptophyta</taxon>
        <taxon>Embryophyta</taxon>
        <taxon>Tracheophyta</taxon>
        <taxon>Spermatophyta</taxon>
        <taxon>Magnoliopsida</taxon>
        <taxon>eudicotyledons</taxon>
        <taxon>Gunneridae</taxon>
        <taxon>Pentapetalae</taxon>
        <taxon>rosids</taxon>
        <taxon>malvids</taxon>
        <taxon>Myrtales</taxon>
        <taxon>Melastomataceae</taxon>
        <taxon>Melastomatoideae</taxon>
        <taxon>Melastomateae</taxon>
        <taxon>Melastoma</taxon>
    </lineage>
</organism>
<keyword evidence="2" id="KW-1185">Reference proteome</keyword>
<sequence length="250" mass="26909">MAVVRSVLRSAFSSVRSSCSSRFAAATGGRSGGPELLLCRGIAVLNSSFHVVAGQGSVFPARGVSFDSRSPFVMSIGSKRLFSDDVAHMPEIKDPVILNAFKTLMAVNWDEIPNDALHDVKLALSKSTDDTSGKEVLANVFRAAEAVEEFTGVLTSLKMELDDSVGMSGEDVKPLPSDISQALSTVYQRYIAYLDAFSPEESYLRKKVEVELGTKMIHLKMRCGGLGSEWGKVTVLGTSGLSGSYIEQRT</sequence>
<protein>
    <submittedName>
        <fullName evidence="1">Uncharacterized protein</fullName>
    </submittedName>
</protein>
<comment type="caution">
    <text evidence="1">The sequence shown here is derived from an EMBL/GenBank/DDBJ whole genome shotgun (WGS) entry which is preliminary data.</text>
</comment>
<accession>A0ACB9MF77</accession>
<reference evidence="2" key="1">
    <citation type="journal article" date="2023" name="Front. Plant Sci.">
        <title>Chromosomal-level genome assembly of Melastoma candidum provides insights into trichome evolution.</title>
        <authorList>
            <person name="Zhong Y."/>
            <person name="Wu W."/>
            <person name="Sun C."/>
            <person name="Zou P."/>
            <person name="Liu Y."/>
            <person name="Dai S."/>
            <person name="Zhou R."/>
        </authorList>
    </citation>
    <scope>NUCLEOTIDE SEQUENCE [LARGE SCALE GENOMIC DNA]</scope>
</reference>
<dbReference type="EMBL" id="CM042889">
    <property type="protein sequence ID" value="KAI4321530.1"/>
    <property type="molecule type" value="Genomic_DNA"/>
</dbReference>
<gene>
    <name evidence="1" type="ORF">MLD38_034898</name>
</gene>
<evidence type="ECO:0000313" key="1">
    <source>
        <dbReference type="EMBL" id="KAI4321530.1"/>
    </source>
</evidence>
<dbReference type="Proteomes" id="UP001057402">
    <property type="component" value="Chromosome 10"/>
</dbReference>
<name>A0ACB9MF77_9MYRT</name>
<proteinExistence type="predicted"/>
<evidence type="ECO:0000313" key="2">
    <source>
        <dbReference type="Proteomes" id="UP001057402"/>
    </source>
</evidence>